<feature type="compositionally biased region" description="Gly residues" evidence="1">
    <location>
        <begin position="113"/>
        <end position="127"/>
    </location>
</feature>
<feature type="compositionally biased region" description="Acidic residues" evidence="1">
    <location>
        <begin position="89"/>
        <end position="103"/>
    </location>
</feature>
<evidence type="ECO:0000313" key="3">
    <source>
        <dbReference type="Proteomes" id="UP000030645"/>
    </source>
</evidence>
<feature type="compositionally biased region" description="Acidic residues" evidence="1">
    <location>
        <begin position="128"/>
        <end position="141"/>
    </location>
</feature>
<accession>W9R321</accession>
<dbReference type="EMBL" id="KE344530">
    <property type="protein sequence ID" value="EXB66241.1"/>
    <property type="molecule type" value="Genomic_DNA"/>
</dbReference>
<protein>
    <submittedName>
        <fullName evidence="2">Uncharacterized protein</fullName>
    </submittedName>
</protein>
<sequence>MRKIKQCVITDDNINNDNSRVRDFCDDYFKCPAPLVVCVQEDIFSHNIRALQINKQNTDINLTPITGSNPTLITSSNPILEETMREKVPDEDDDLLEGSDDVIDERPERPDGDGGGGEVKGGGGSCGEDGDGCNEGADEGDDKCGGEYVRKAHSSGMVVFSSSVAMNFGTGVASEEEISEVPKGMRIFGRSLAFLIVRSS</sequence>
<gene>
    <name evidence="2" type="ORF">L484_003570</name>
</gene>
<dbReference type="Proteomes" id="UP000030645">
    <property type="component" value="Unassembled WGS sequence"/>
</dbReference>
<reference evidence="3" key="1">
    <citation type="submission" date="2013-01" db="EMBL/GenBank/DDBJ databases">
        <title>Draft Genome Sequence of a Mulberry Tree, Morus notabilis C.K. Schneid.</title>
        <authorList>
            <person name="He N."/>
            <person name="Zhao S."/>
        </authorList>
    </citation>
    <scope>NUCLEOTIDE SEQUENCE</scope>
</reference>
<organism evidence="2 3">
    <name type="scientific">Morus notabilis</name>
    <dbReference type="NCBI Taxonomy" id="981085"/>
    <lineage>
        <taxon>Eukaryota</taxon>
        <taxon>Viridiplantae</taxon>
        <taxon>Streptophyta</taxon>
        <taxon>Embryophyta</taxon>
        <taxon>Tracheophyta</taxon>
        <taxon>Spermatophyta</taxon>
        <taxon>Magnoliopsida</taxon>
        <taxon>eudicotyledons</taxon>
        <taxon>Gunneridae</taxon>
        <taxon>Pentapetalae</taxon>
        <taxon>rosids</taxon>
        <taxon>fabids</taxon>
        <taxon>Rosales</taxon>
        <taxon>Moraceae</taxon>
        <taxon>Moreae</taxon>
        <taxon>Morus</taxon>
    </lineage>
</organism>
<evidence type="ECO:0000313" key="2">
    <source>
        <dbReference type="EMBL" id="EXB66241.1"/>
    </source>
</evidence>
<dbReference type="AlphaFoldDB" id="W9R321"/>
<feature type="region of interest" description="Disordered" evidence="1">
    <location>
        <begin position="84"/>
        <end position="142"/>
    </location>
</feature>
<proteinExistence type="predicted"/>
<keyword evidence="3" id="KW-1185">Reference proteome</keyword>
<evidence type="ECO:0000256" key="1">
    <source>
        <dbReference type="SAM" id="MobiDB-lite"/>
    </source>
</evidence>
<name>W9R321_9ROSA</name>